<dbReference type="Proteomes" id="UP000799779">
    <property type="component" value="Unassembled WGS sequence"/>
</dbReference>
<feature type="compositionally biased region" description="Basic residues" evidence="1">
    <location>
        <begin position="1"/>
        <end position="10"/>
    </location>
</feature>
<protein>
    <recommendedName>
        <fullName evidence="4">BTB domain-containing protein</fullName>
    </recommendedName>
</protein>
<dbReference type="AlphaFoldDB" id="A0A6A5WWY1"/>
<feature type="region of interest" description="Disordered" evidence="1">
    <location>
        <begin position="1"/>
        <end position="98"/>
    </location>
</feature>
<evidence type="ECO:0000256" key="1">
    <source>
        <dbReference type="SAM" id="MobiDB-lite"/>
    </source>
</evidence>
<gene>
    <name evidence="2" type="ORF">P154DRAFT_570315</name>
</gene>
<feature type="region of interest" description="Disordered" evidence="1">
    <location>
        <begin position="507"/>
        <end position="533"/>
    </location>
</feature>
<reference evidence="2" key="1">
    <citation type="journal article" date="2020" name="Stud. Mycol.">
        <title>101 Dothideomycetes genomes: a test case for predicting lifestyles and emergence of pathogens.</title>
        <authorList>
            <person name="Haridas S."/>
            <person name="Albert R."/>
            <person name="Binder M."/>
            <person name="Bloem J."/>
            <person name="Labutti K."/>
            <person name="Salamov A."/>
            <person name="Andreopoulos B."/>
            <person name="Baker S."/>
            <person name="Barry K."/>
            <person name="Bills G."/>
            <person name="Bluhm B."/>
            <person name="Cannon C."/>
            <person name="Castanera R."/>
            <person name="Culley D."/>
            <person name="Daum C."/>
            <person name="Ezra D."/>
            <person name="Gonzalez J."/>
            <person name="Henrissat B."/>
            <person name="Kuo A."/>
            <person name="Liang C."/>
            <person name="Lipzen A."/>
            <person name="Lutzoni F."/>
            <person name="Magnuson J."/>
            <person name="Mondo S."/>
            <person name="Nolan M."/>
            <person name="Ohm R."/>
            <person name="Pangilinan J."/>
            <person name="Park H.-J."/>
            <person name="Ramirez L."/>
            <person name="Alfaro M."/>
            <person name="Sun H."/>
            <person name="Tritt A."/>
            <person name="Yoshinaga Y."/>
            <person name="Zwiers L.-H."/>
            <person name="Turgeon B."/>
            <person name="Goodwin S."/>
            <person name="Spatafora J."/>
            <person name="Crous P."/>
            <person name="Grigoriev I."/>
        </authorList>
    </citation>
    <scope>NUCLEOTIDE SEQUENCE</scope>
    <source>
        <strain evidence="2">CBS 123094</strain>
    </source>
</reference>
<organism evidence="2 3">
    <name type="scientific">Amniculicola lignicola CBS 123094</name>
    <dbReference type="NCBI Taxonomy" id="1392246"/>
    <lineage>
        <taxon>Eukaryota</taxon>
        <taxon>Fungi</taxon>
        <taxon>Dikarya</taxon>
        <taxon>Ascomycota</taxon>
        <taxon>Pezizomycotina</taxon>
        <taxon>Dothideomycetes</taxon>
        <taxon>Pleosporomycetidae</taxon>
        <taxon>Pleosporales</taxon>
        <taxon>Amniculicolaceae</taxon>
        <taxon>Amniculicola</taxon>
    </lineage>
</organism>
<dbReference type="OrthoDB" id="3791417at2759"/>
<accession>A0A6A5WWY1</accession>
<feature type="compositionally biased region" description="Low complexity" evidence="1">
    <location>
        <begin position="441"/>
        <end position="456"/>
    </location>
</feature>
<evidence type="ECO:0000313" key="2">
    <source>
        <dbReference type="EMBL" id="KAF2006250.1"/>
    </source>
</evidence>
<proteinExistence type="predicted"/>
<dbReference type="EMBL" id="ML977560">
    <property type="protein sequence ID" value="KAF2006250.1"/>
    <property type="molecule type" value="Genomic_DNA"/>
</dbReference>
<sequence length="546" mass="59781">MPLFRKRRTSKSIEREPESPFPPPIPVNSPEKNKKKTAPRPPQWGQREMKTVSQPTAPPPPPPTRTAPLPPSEESSPAASIHGNGHTAGPDGQRIPLLLGRQDPSSRFITPRLFCLHPSLLKHSPVLSKYERHSLTSEDASKIPAIQLPDLDPRAFNMYVKWLNTKRAPHNIVMQKSSPKCDNRKLSWREAWPLVNAHILATTIEDPDFADYAADALVATIEGKWPDKRTIQHVFNTPDMSRRLKQLIIDRAIAAGFGEFKRDEATNWPAEFTAMALEATLRQLGRGTTHWGSCAYHTHSVNEECYRVKWDKSDAAKKWKEESKRKRVTQGSEEAAYISRQNGVKTFDWATGFNGESSRTMDAGPVMNGNGTSSNYTNLSNEGERVVANRQNYVHGPTLNGVNSIEEPTGNRVSSASSGEARRMVNGVSGTSEATAIKMNGTSTGSTGSSESSSSGRVVFGTDIDQGTQNGSNTSTSSVSGVELFQPSPRALQFALNLASGPLDAPITNGIPRKDSSSDVSRSPSERLGYPKGYTQWPGAFPIVDS</sequence>
<evidence type="ECO:0008006" key="4">
    <source>
        <dbReference type="Google" id="ProtNLM"/>
    </source>
</evidence>
<name>A0A6A5WWY1_9PLEO</name>
<feature type="compositionally biased region" description="Pro residues" evidence="1">
    <location>
        <begin position="56"/>
        <end position="71"/>
    </location>
</feature>
<keyword evidence="3" id="KW-1185">Reference proteome</keyword>
<evidence type="ECO:0000313" key="3">
    <source>
        <dbReference type="Proteomes" id="UP000799779"/>
    </source>
</evidence>
<feature type="region of interest" description="Disordered" evidence="1">
    <location>
        <begin position="397"/>
        <end position="481"/>
    </location>
</feature>
<feature type="compositionally biased region" description="Low complexity" evidence="1">
    <location>
        <begin position="466"/>
        <end position="481"/>
    </location>
</feature>